<dbReference type="PATRIC" id="fig|1618023.3.peg.2753"/>
<dbReference type="STRING" id="1618023.UH38_06375"/>
<evidence type="ECO:0000313" key="1">
    <source>
        <dbReference type="EMBL" id="KJH72399.1"/>
    </source>
</evidence>
<dbReference type="RefSeq" id="WP_045053818.1">
    <property type="nucleotide sequence ID" value="NZ_CAWMDP010000032.1"/>
</dbReference>
<sequence length="81" mass="8835">MSQTFETDDDLRPEYDFTQLPVVARGLGRKQASLTVQIDPDVAAIFPDSGAVNEGLRLLMRLIQQSPSQPGSKSVTASKDE</sequence>
<dbReference type="AlphaFoldDB" id="A0A0D8ZVA5"/>
<dbReference type="EMBL" id="JYON01000005">
    <property type="protein sequence ID" value="KJH72399.1"/>
    <property type="molecule type" value="Genomic_DNA"/>
</dbReference>
<comment type="caution">
    <text evidence="1">The sequence shown here is derived from an EMBL/GenBank/DDBJ whole genome shotgun (WGS) entry which is preliminary data.</text>
</comment>
<protein>
    <submittedName>
        <fullName evidence="1">Uncharacterized protein</fullName>
    </submittedName>
</protein>
<organism evidence="1 2">
    <name type="scientific">Aliterella atlantica CENA595</name>
    <dbReference type="NCBI Taxonomy" id="1618023"/>
    <lineage>
        <taxon>Bacteria</taxon>
        <taxon>Bacillati</taxon>
        <taxon>Cyanobacteriota</taxon>
        <taxon>Cyanophyceae</taxon>
        <taxon>Chroococcidiopsidales</taxon>
        <taxon>Aliterellaceae</taxon>
        <taxon>Aliterella</taxon>
    </lineage>
</organism>
<name>A0A0D8ZVA5_9CYAN</name>
<evidence type="ECO:0000313" key="2">
    <source>
        <dbReference type="Proteomes" id="UP000032452"/>
    </source>
</evidence>
<proteinExistence type="predicted"/>
<reference evidence="1 2" key="1">
    <citation type="submission" date="2015-02" db="EMBL/GenBank/DDBJ databases">
        <title>Draft genome of a novel marine cyanobacterium (Chroococcales) isolated from South Atlantic Ocean.</title>
        <authorList>
            <person name="Rigonato J."/>
            <person name="Alvarenga D.O."/>
            <person name="Branco L.H."/>
            <person name="Varani A.M."/>
            <person name="Brandini F.P."/>
            <person name="Fiore M.F."/>
        </authorList>
    </citation>
    <scope>NUCLEOTIDE SEQUENCE [LARGE SCALE GENOMIC DNA]</scope>
    <source>
        <strain evidence="1 2">CENA595</strain>
    </source>
</reference>
<accession>A0A0D8ZVA5</accession>
<keyword evidence="2" id="KW-1185">Reference proteome</keyword>
<dbReference type="OrthoDB" id="532567at2"/>
<gene>
    <name evidence="1" type="ORF">UH38_06375</name>
</gene>
<dbReference type="Proteomes" id="UP000032452">
    <property type="component" value="Unassembled WGS sequence"/>
</dbReference>